<dbReference type="SUPFAM" id="SSF52343">
    <property type="entry name" value="Ferredoxin reductase-like, C-terminal NADP-linked domain"/>
    <property type="match status" value="1"/>
</dbReference>
<sequence length="275" mass="31073">MNNTLRPFMAKITLIKKETYDTSTYRFQLKENPAFSFLPGQFNMVGIPGVGEAPISLSSEPGQKNKIEYTIREVGRVTEAVAQRKEGEWLQIRGPYGRGWPIEDARGKNILVVAGGIGLAPLRGFLHQVWKNRQDFGKVVILYGARTPNDFLFKQELSVWRKKPNTQLLLTVDEVPPPVRWKQNQGVVTTLFDRMDISPHNTLALICGPEIMMRFVAVGLLQRGYLGSRLYLSLERRIKCGVGQCGHCQIGPKYVCRDGPVFPYQEIRGLPDTLI</sequence>
<dbReference type="GO" id="GO:0006221">
    <property type="term" value="P:pyrimidine nucleotide biosynthetic process"/>
    <property type="evidence" value="ECO:0007669"/>
    <property type="project" value="InterPro"/>
</dbReference>
<dbReference type="GO" id="GO:0051537">
    <property type="term" value="F:2 iron, 2 sulfur cluster binding"/>
    <property type="evidence" value="ECO:0007669"/>
    <property type="project" value="InterPro"/>
</dbReference>
<evidence type="ECO:0000313" key="2">
    <source>
        <dbReference type="EMBL" id="KKM82459.1"/>
    </source>
</evidence>
<dbReference type="AlphaFoldDB" id="A0A0F9KJZ8"/>
<protein>
    <recommendedName>
        <fullName evidence="1">FAD-binding FR-type domain-containing protein</fullName>
    </recommendedName>
</protein>
<dbReference type="InterPro" id="IPR050353">
    <property type="entry name" value="PyrK_electron_transfer"/>
</dbReference>
<comment type="caution">
    <text evidence="2">The sequence shown here is derived from an EMBL/GenBank/DDBJ whole genome shotgun (WGS) entry which is preliminary data.</text>
</comment>
<gene>
    <name evidence="2" type="ORF">LCGC14_1319430</name>
</gene>
<dbReference type="InterPro" id="IPR008333">
    <property type="entry name" value="Cbr1-like_FAD-bd_dom"/>
</dbReference>
<dbReference type="PRINTS" id="PR00406">
    <property type="entry name" value="CYTB5RDTASE"/>
</dbReference>
<dbReference type="InterPro" id="IPR001433">
    <property type="entry name" value="OxRdtase_FAD/NAD-bd"/>
</dbReference>
<dbReference type="CDD" id="cd06221">
    <property type="entry name" value="sulfite_reductase_like"/>
    <property type="match status" value="1"/>
</dbReference>
<dbReference type="PIRSF" id="PIRSF006816">
    <property type="entry name" value="Cyc3_hyd_g"/>
    <property type="match status" value="1"/>
</dbReference>
<dbReference type="GO" id="GO:0050660">
    <property type="term" value="F:flavin adenine dinucleotide binding"/>
    <property type="evidence" value="ECO:0007669"/>
    <property type="project" value="InterPro"/>
</dbReference>
<feature type="domain" description="FAD-binding FR-type" evidence="1">
    <location>
        <begin position="5"/>
        <end position="102"/>
    </location>
</feature>
<dbReference type="Pfam" id="PF10418">
    <property type="entry name" value="DHODB_Fe-S_bind"/>
    <property type="match status" value="1"/>
</dbReference>
<dbReference type="Pfam" id="PF00175">
    <property type="entry name" value="NAD_binding_1"/>
    <property type="match status" value="1"/>
</dbReference>
<dbReference type="Pfam" id="PF00970">
    <property type="entry name" value="FAD_binding_6"/>
    <property type="match status" value="1"/>
</dbReference>
<accession>A0A0F9KJZ8</accession>
<dbReference type="Gene3D" id="3.40.50.80">
    <property type="entry name" value="Nucleotide-binding domain of ferredoxin-NADP reductase (FNR) module"/>
    <property type="match status" value="1"/>
</dbReference>
<dbReference type="GO" id="GO:0016491">
    <property type="term" value="F:oxidoreductase activity"/>
    <property type="evidence" value="ECO:0007669"/>
    <property type="project" value="InterPro"/>
</dbReference>
<name>A0A0F9KJZ8_9ZZZZ</name>
<dbReference type="SUPFAM" id="SSF63380">
    <property type="entry name" value="Riboflavin synthase domain-like"/>
    <property type="match status" value="1"/>
</dbReference>
<dbReference type="InterPro" id="IPR039261">
    <property type="entry name" value="FNR_nucleotide-bd"/>
</dbReference>
<dbReference type="EMBL" id="LAZR01007860">
    <property type="protein sequence ID" value="KKM82459.1"/>
    <property type="molecule type" value="Genomic_DNA"/>
</dbReference>
<dbReference type="InterPro" id="IPR017927">
    <property type="entry name" value="FAD-bd_FR_type"/>
</dbReference>
<dbReference type="PANTHER" id="PTHR43513">
    <property type="entry name" value="DIHYDROOROTATE DEHYDROGENASE B (NAD(+)), ELECTRON TRANSFER SUBUNIT"/>
    <property type="match status" value="1"/>
</dbReference>
<proteinExistence type="predicted"/>
<dbReference type="InterPro" id="IPR017938">
    <property type="entry name" value="Riboflavin_synthase-like_b-brl"/>
</dbReference>
<dbReference type="PROSITE" id="PS51384">
    <property type="entry name" value="FAD_FR"/>
    <property type="match status" value="1"/>
</dbReference>
<reference evidence="2" key="1">
    <citation type="journal article" date="2015" name="Nature">
        <title>Complex archaea that bridge the gap between prokaryotes and eukaryotes.</title>
        <authorList>
            <person name="Spang A."/>
            <person name="Saw J.H."/>
            <person name="Jorgensen S.L."/>
            <person name="Zaremba-Niedzwiedzka K."/>
            <person name="Martijn J."/>
            <person name="Lind A.E."/>
            <person name="van Eijk R."/>
            <person name="Schleper C."/>
            <person name="Guy L."/>
            <person name="Ettema T.J."/>
        </authorList>
    </citation>
    <scope>NUCLEOTIDE SEQUENCE</scope>
</reference>
<dbReference type="PANTHER" id="PTHR43513:SF1">
    <property type="entry name" value="ANAEROBIC SULFITE REDUCTASE SUBUNIT B"/>
    <property type="match status" value="1"/>
</dbReference>
<dbReference type="Gene3D" id="2.40.30.10">
    <property type="entry name" value="Translation factors"/>
    <property type="match status" value="1"/>
</dbReference>
<dbReference type="PRINTS" id="PR00371">
    <property type="entry name" value="FPNCR"/>
</dbReference>
<dbReference type="InterPro" id="IPR019480">
    <property type="entry name" value="Dihydroorotate_DH_Fe-S-bd"/>
</dbReference>
<organism evidence="2">
    <name type="scientific">marine sediment metagenome</name>
    <dbReference type="NCBI Taxonomy" id="412755"/>
    <lineage>
        <taxon>unclassified sequences</taxon>
        <taxon>metagenomes</taxon>
        <taxon>ecological metagenomes</taxon>
    </lineage>
</organism>
<dbReference type="InterPro" id="IPR001709">
    <property type="entry name" value="Flavoprot_Pyr_Nucl_cyt_Rdtase"/>
</dbReference>
<dbReference type="InterPro" id="IPR012165">
    <property type="entry name" value="Cyt_c3_hydrogenase_gsu"/>
</dbReference>
<evidence type="ECO:0000259" key="1">
    <source>
        <dbReference type="PROSITE" id="PS51384"/>
    </source>
</evidence>